<evidence type="ECO:0008006" key="5">
    <source>
        <dbReference type="Google" id="ProtNLM"/>
    </source>
</evidence>
<feature type="domain" description="Lantibiotic dehydratase N-terminal" evidence="1">
    <location>
        <begin position="30"/>
        <end position="225"/>
    </location>
</feature>
<protein>
    <recommendedName>
        <fullName evidence="5">Thiopeptide-type bacteriocin biosynthesis protein</fullName>
    </recommendedName>
</protein>
<dbReference type="InterPro" id="IPR023809">
    <property type="entry name" value="Thiopep_bacteriocin_synth_dom"/>
</dbReference>
<dbReference type="Proteomes" id="UP000071561">
    <property type="component" value="Chromosome"/>
</dbReference>
<evidence type="ECO:0000313" key="4">
    <source>
        <dbReference type="Proteomes" id="UP000071561"/>
    </source>
</evidence>
<dbReference type="Pfam" id="PF14028">
    <property type="entry name" value="Lant_dehydr_C"/>
    <property type="match status" value="1"/>
</dbReference>
<dbReference type="EMBL" id="CP014504">
    <property type="protein sequence ID" value="AMQ00092.1"/>
    <property type="molecule type" value="Genomic_DNA"/>
</dbReference>
<sequence>MKLTISPVSITRTPVFSHAEELCNVWDELKDYIQESSPSFFEMIRAHEYSDLKTLDPKIKFTIWKYFNRAKFRATPYGNFAAFSIIPIDHENSNEPVTLSKKHIVHRFINWQEKEHFNTDPKWLINQARFLTTNTTAYIGGGELRYLNIENGSFELSAIDAEETTQLTLDFCRTKRTVEEIQNFLRTEYNLSKAMTTYFLEQLVTFQLLITNFQPNIIGPDYYGRIGYAQQEKKNDYIISERKRIKGQLSERRLQVLAELTDFLSKHTEPSKNASLDDFRNNFVKKFEHKEVPLQIALDPEIGIGYRSMNLNKDEGQLIQDLKKNRAYKQINQIAYTPLYQFMLNQMIQHQTIQLYDFKEQGTNSPQPVANTISVLLQCTEDYIIIENIGGCTANSLLGRFSLASEEITAIGHRFVQIEQQANPEILFFDIGYQLEKHADNINRRKAIYNYELPILSWPESKHILALNDIMVSVRGEELILHSVKYGKRLIPKLASAYNYGRSDLAVYRFLSDLQHQGLHSSLSINLSTIFPGLIHYPRVQYKNVILCPEKWLVPKSISQETNTNNSLNELYNWLSTINLKKSFKGGDGDQTLVFNPQIQEDMSSFVLFCKNKTDLYIEEAFIPAMSQVIDENNAPYLPEFIINLEHTAQLYRPYPLRGTWNNEQYFSNLYLPGEEWLYFEIYCHATKSNAILLEIKKQFIHPLRNKLKKWFFIRYNDPADHIRLRFQLKEVKDGYELTASLSRLIAPYITSGTVADLQLKTYRQETERYGLKRMDLVEKCFGADSDYILAIIAKPVEINDLYILSISLIENVMQNAIYTLGEQLQFAERMHSSFAAEFNIQSDATKKINQSYKDFNFDGLTIVLTKLQQKKAAQTEQAFLNSLKACLETEKNNMLSDLFHMHVNRIFHDNQRMHEMIVYNFLTKRIKMKIGRLQNKSLPQPV</sequence>
<accession>A0A127VFT3</accession>
<feature type="domain" description="Thiopeptide-type bacteriocin biosynthesis" evidence="2">
    <location>
        <begin position="677"/>
        <end position="925"/>
    </location>
</feature>
<dbReference type="PATRIC" id="fig|188932.3.peg.3356"/>
<evidence type="ECO:0000259" key="1">
    <source>
        <dbReference type="Pfam" id="PF04738"/>
    </source>
</evidence>
<organism evidence="3 4">
    <name type="scientific">Pedobacter cryoconitis</name>
    <dbReference type="NCBI Taxonomy" id="188932"/>
    <lineage>
        <taxon>Bacteria</taxon>
        <taxon>Pseudomonadati</taxon>
        <taxon>Bacteroidota</taxon>
        <taxon>Sphingobacteriia</taxon>
        <taxon>Sphingobacteriales</taxon>
        <taxon>Sphingobacteriaceae</taxon>
        <taxon>Pedobacter</taxon>
    </lineage>
</organism>
<gene>
    <name evidence="3" type="ORF">AY601_3221</name>
</gene>
<reference evidence="3 4" key="1">
    <citation type="submission" date="2016-03" db="EMBL/GenBank/DDBJ databases">
        <title>Complete genome sequence of Pedobacter cryoconitis PAMC 27485.</title>
        <authorList>
            <person name="Lee J."/>
            <person name="Kim O.-S."/>
        </authorList>
    </citation>
    <scope>NUCLEOTIDE SEQUENCE [LARGE SCALE GENOMIC DNA]</scope>
    <source>
        <strain evidence="3 4">PAMC 27485</strain>
    </source>
</reference>
<dbReference type="KEGG" id="pcm:AY601_3221"/>
<proteinExistence type="predicted"/>
<name>A0A127VFT3_9SPHI</name>
<dbReference type="InterPro" id="IPR006827">
    <property type="entry name" value="Lant_deHydtase_N"/>
</dbReference>
<keyword evidence="4" id="KW-1185">Reference proteome</keyword>
<dbReference type="RefSeq" id="WP_068402812.1">
    <property type="nucleotide sequence ID" value="NZ_CP014504.1"/>
</dbReference>
<feature type="domain" description="Lantibiotic dehydratase N-terminal" evidence="1">
    <location>
        <begin position="264"/>
        <end position="595"/>
    </location>
</feature>
<dbReference type="AlphaFoldDB" id="A0A127VFT3"/>
<dbReference type="NCBIfam" id="TIGR03891">
    <property type="entry name" value="thiopep_ocin"/>
    <property type="match status" value="1"/>
</dbReference>
<evidence type="ECO:0000259" key="2">
    <source>
        <dbReference type="Pfam" id="PF14028"/>
    </source>
</evidence>
<evidence type="ECO:0000313" key="3">
    <source>
        <dbReference type="EMBL" id="AMQ00092.1"/>
    </source>
</evidence>
<dbReference type="Pfam" id="PF04738">
    <property type="entry name" value="Lant_dehydr_N"/>
    <property type="match status" value="2"/>
</dbReference>
<dbReference type="OrthoDB" id="1273722at2"/>